<reference evidence="2 3" key="1">
    <citation type="submission" date="2018-03" db="EMBL/GenBank/DDBJ databases">
        <title>Aerobic endospore-forming bacteria genome sequencing and assembly.</title>
        <authorList>
            <person name="Cavalcante D.A."/>
            <person name="Driks A."/>
            <person name="Putonti C."/>
            <person name="De-Souza M.T."/>
        </authorList>
    </citation>
    <scope>NUCLEOTIDE SEQUENCE [LARGE SCALE GENOMIC DNA]</scope>
    <source>
        <strain evidence="2 3">SDF0028</strain>
    </source>
</reference>
<evidence type="ECO:0000313" key="3">
    <source>
        <dbReference type="Proteomes" id="UP000316208"/>
    </source>
</evidence>
<feature type="region of interest" description="Disordered" evidence="1">
    <location>
        <begin position="468"/>
        <end position="518"/>
    </location>
</feature>
<evidence type="ECO:0000256" key="1">
    <source>
        <dbReference type="SAM" id="MobiDB-lite"/>
    </source>
</evidence>
<name>A0ABY3ASL9_PAEPP</name>
<dbReference type="EMBL" id="SADY01000003">
    <property type="protein sequence ID" value="TQR44845.1"/>
    <property type="molecule type" value="Genomic_DNA"/>
</dbReference>
<evidence type="ECO:0000313" key="2">
    <source>
        <dbReference type="EMBL" id="TQR44845.1"/>
    </source>
</evidence>
<comment type="caution">
    <text evidence="2">The sequence shown here is derived from an EMBL/GenBank/DDBJ whole genome shotgun (WGS) entry which is preliminary data.</text>
</comment>
<keyword evidence="3" id="KW-1185">Reference proteome</keyword>
<dbReference type="RefSeq" id="WP_142543954.1">
    <property type="nucleotide sequence ID" value="NZ_SADY01000003.1"/>
</dbReference>
<feature type="compositionally biased region" description="Basic and acidic residues" evidence="1">
    <location>
        <begin position="422"/>
        <end position="448"/>
    </location>
</feature>
<proteinExistence type="predicted"/>
<feature type="region of interest" description="Disordered" evidence="1">
    <location>
        <begin position="390"/>
        <end position="452"/>
    </location>
</feature>
<feature type="compositionally biased region" description="Basic and acidic residues" evidence="1">
    <location>
        <begin position="391"/>
        <end position="414"/>
    </location>
</feature>
<gene>
    <name evidence="2" type="ORF">C7Y44_10990</name>
</gene>
<feature type="compositionally biased region" description="Polar residues" evidence="1">
    <location>
        <begin position="471"/>
        <end position="491"/>
    </location>
</feature>
<feature type="compositionally biased region" description="Basic and acidic residues" evidence="1">
    <location>
        <begin position="504"/>
        <end position="518"/>
    </location>
</feature>
<sequence>MHIQLNGKPLCKIAETRLVDVYQLLGKYSFTFHLDKRQGMLDIMNPLEGCRVVLESKMTEIVDRLWYPIQSTLSQAGLKVTIVDSEDTRKQLLSESNHQRQGIWISAVPDDAMEVSVHYYFHHRKQSKQLAQLLIMNMLKHGELPIRGASLNWKDRSNYQISLTGQSWTSVALTYGGFLRLSTEQLMQLGNGITRAAASYFSYLPILDVIEKLRAMDNGEGSESDRENEKSPVTTEVRHAKDIVSLREEEATVPHVQTSFMDAPNMHQSVEYSRRDELETHEHLKQRGHREARLAQEARSAYEGSGANIVEHSEEQVSVHELEHRNELNELNEQVYWQKYKDDEVPAGDDCQEEDVEEAVDIVGKSHNDTGYDDDMFVNRSVLVAEYEWEDKEKSHDSPTVDEPDALHKREQSDSRLIGVEEQAHRERQAESAELEGREQEQVKDNKRPIPAYSTFTWLHANTVKRADGASKQSGSLLSYMNQKSLTSQPRSPKDPAQDLLLMQRERAKREQSSTDKS</sequence>
<feature type="region of interest" description="Disordered" evidence="1">
    <location>
        <begin position="218"/>
        <end position="237"/>
    </location>
</feature>
<accession>A0ABY3ASL9</accession>
<organism evidence="2 3">
    <name type="scientific">Paenibacillus popilliae</name>
    <name type="common">Bacillus popilliae</name>
    <dbReference type="NCBI Taxonomy" id="78057"/>
    <lineage>
        <taxon>Bacteria</taxon>
        <taxon>Bacillati</taxon>
        <taxon>Bacillota</taxon>
        <taxon>Bacilli</taxon>
        <taxon>Bacillales</taxon>
        <taxon>Paenibacillaceae</taxon>
        <taxon>Paenibacillus</taxon>
    </lineage>
</organism>
<dbReference type="Proteomes" id="UP000316208">
    <property type="component" value="Unassembled WGS sequence"/>
</dbReference>
<protein>
    <submittedName>
        <fullName evidence="2">Uncharacterized protein</fullName>
    </submittedName>
</protein>